<reference evidence="11 12" key="1">
    <citation type="submission" date="2018-09" db="EMBL/GenBank/DDBJ databases">
        <title>Genomic Encyclopedia of Archaeal and Bacterial Type Strains, Phase II (KMG-II): from individual species to whole genera.</title>
        <authorList>
            <person name="Goeker M."/>
        </authorList>
    </citation>
    <scope>NUCLEOTIDE SEQUENCE [LARGE SCALE GENOMIC DNA]</scope>
    <source>
        <strain evidence="11 12">DSM 13151</strain>
    </source>
</reference>
<keyword evidence="12" id="KW-1185">Reference proteome</keyword>
<proteinExistence type="inferred from homology"/>
<evidence type="ECO:0000259" key="10">
    <source>
        <dbReference type="PROSITE" id="PS50928"/>
    </source>
</evidence>
<sequence length="371" mass="39581">MSGAKPGSGSGSGSQSTPSIALDRFLASIASGERSLASLGFVLFWGWLVTRWLYDWTLGRWGIGPGAGEPFLPSAPLESVAAVFEGKQVALPLGPVAIPTDWIASLFDGAALAIDIAPALASGAWYTILLTIAAIALGFCIAVPVAVLRVYGGPLRWLALAYTELIRGTPLLAQLFVLYYGLPLAVWLNDISVIGRGFVPEYAFWIAIVGFTINGSAYQAEYIRGALESVDEGQLTAARAIGLSKLEGIRYVVLPQTLRYAIPAWTNELVYLIKYSSLAGFITVPELYYRASRIASSTFEYTPIYVLLAIVYLGIVLSATNVMDRVERYVAVPGIGQVEGRQQATGDEAAADAPSDEDTDPGTETPERSGA</sequence>
<dbReference type="RefSeq" id="WP_120245935.1">
    <property type="nucleotide sequence ID" value="NZ_RAPO01000003.1"/>
</dbReference>
<feature type="region of interest" description="Disordered" evidence="9">
    <location>
        <begin position="340"/>
        <end position="371"/>
    </location>
</feature>
<dbReference type="CDD" id="cd06261">
    <property type="entry name" value="TM_PBP2"/>
    <property type="match status" value="1"/>
</dbReference>
<comment type="subcellular location">
    <subcellularLocation>
        <location evidence="1 8">Cell membrane</location>
        <topology evidence="1 8">Multi-pass membrane protein</topology>
    </subcellularLocation>
</comment>
<dbReference type="PANTHER" id="PTHR30614:SF0">
    <property type="entry name" value="L-CYSTINE TRANSPORT SYSTEM PERMEASE PROTEIN TCYL"/>
    <property type="match status" value="1"/>
</dbReference>
<dbReference type="SUPFAM" id="SSF161098">
    <property type="entry name" value="MetI-like"/>
    <property type="match status" value="1"/>
</dbReference>
<keyword evidence="6 8" id="KW-1133">Transmembrane helix</keyword>
<dbReference type="Proteomes" id="UP000283805">
    <property type="component" value="Unassembled WGS sequence"/>
</dbReference>
<dbReference type="InterPro" id="IPR010065">
    <property type="entry name" value="AA_ABC_transptr_permease_3TM"/>
</dbReference>
<dbReference type="AlphaFoldDB" id="A0A3R7HHT1"/>
<dbReference type="InterPro" id="IPR035906">
    <property type="entry name" value="MetI-like_sf"/>
</dbReference>
<dbReference type="Pfam" id="PF00528">
    <property type="entry name" value="BPD_transp_1"/>
    <property type="match status" value="1"/>
</dbReference>
<protein>
    <submittedName>
        <fullName evidence="11">Amino acid ABC transporter membrane protein 2 (PAAT family)</fullName>
    </submittedName>
</protein>
<dbReference type="PROSITE" id="PS50928">
    <property type="entry name" value="ABC_TM1"/>
    <property type="match status" value="1"/>
</dbReference>
<evidence type="ECO:0000256" key="1">
    <source>
        <dbReference type="ARBA" id="ARBA00004651"/>
    </source>
</evidence>
<evidence type="ECO:0000256" key="6">
    <source>
        <dbReference type="ARBA" id="ARBA00022989"/>
    </source>
</evidence>
<evidence type="ECO:0000256" key="4">
    <source>
        <dbReference type="ARBA" id="ARBA00022692"/>
    </source>
</evidence>
<evidence type="ECO:0000256" key="7">
    <source>
        <dbReference type="ARBA" id="ARBA00023136"/>
    </source>
</evidence>
<evidence type="ECO:0000256" key="9">
    <source>
        <dbReference type="SAM" id="MobiDB-lite"/>
    </source>
</evidence>
<evidence type="ECO:0000313" key="12">
    <source>
        <dbReference type="Proteomes" id="UP000283805"/>
    </source>
</evidence>
<dbReference type="NCBIfam" id="TIGR01726">
    <property type="entry name" value="HEQRo_perm_3TM"/>
    <property type="match status" value="1"/>
</dbReference>
<organism evidence="11 12">
    <name type="scientific">Halopiger aswanensis</name>
    <dbReference type="NCBI Taxonomy" id="148449"/>
    <lineage>
        <taxon>Archaea</taxon>
        <taxon>Methanobacteriati</taxon>
        <taxon>Methanobacteriota</taxon>
        <taxon>Stenosarchaea group</taxon>
        <taxon>Halobacteria</taxon>
        <taxon>Halobacteriales</taxon>
        <taxon>Natrialbaceae</taxon>
        <taxon>Halopiger</taxon>
    </lineage>
</organism>
<accession>A0A3R7HHT1</accession>
<comment type="similarity">
    <text evidence="8">Belongs to the binding-protein-dependent transport system permease family.</text>
</comment>
<name>A0A3R7HHT1_9EURY</name>
<feature type="transmembrane region" description="Helical" evidence="8">
    <location>
        <begin position="269"/>
        <end position="289"/>
    </location>
</feature>
<dbReference type="InterPro" id="IPR000515">
    <property type="entry name" value="MetI-like"/>
</dbReference>
<evidence type="ECO:0000256" key="2">
    <source>
        <dbReference type="ARBA" id="ARBA00022448"/>
    </source>
</evidence>
<comment type="caution">
    <text evidence="11">The sequence shown here is derived from an EMBL/GenBank/DDBJ whole genome shotgun (WGS) entry which is preliminary data.</text>
</comment>
<feature type="transmembrane region" description="Helical" evidence="8">
    <location>
        <begin position="36"/>
        <end position="54"/>
    </location>
</feature>
<feature type="transmembrane region" description="Helical" evidence="8">
    <location>
        <begin position="301"/>
        <end position="320"/>
    </location>
</feature>
<evidence type="ECO:0000256" key="5">
    <source>
        <dbReference type="ARBA" id="ARBA00022970"/>
    </source>
</evidence>
<feature type="transmembrane region" description="Helical" evidence="8">
    <location>
        <begin position="128"/>
        <end position="151"/>
    </location>
</feature>
<evidence type="ECO:0000256" key="3">
    <source>
        <dbReference type="ARBA" id="ARBA00022475"/>
    </source>
</evidence>
<evidence type="ECO:0000256" key="8">
    <source>
        <dbReference type="RuleBase" id="RU363032"/>
    </source>
</evidence>
<evidence type="ECO:0000313" key="11">
    <source>
        <dbReference type="EMBL" id="RKD93958.1"/>
    </source>
</evidence>
<keyword evidence="5" id="KW-0029">Amino-acid transport</keyword>
<keyword evidence="3" id="KW-1003">Cell membrane</keyword>
<dbReference type="GO" id="GO:0043190">
    <property type="term" value="C:ATP-binding cassette (ABC) transporter complex"/>
    <property type="evidence" value="ECO:0007669"/>
    <property type="project" value="InterPro"/>
</dbReference>
<gene>
    <name evidence="11" type="ORF">ATJ93_3593</name>
</gene>
<dbReference type="OrthoDB" id="60458at2157"/>
<dbReference type="Gene3D" id="1.10.3720.10">
    <property type="entry name" value="MetI-like"/>
    <property type="match status" value="1"/>
</dbReference>
<keyword evidence="4 8" id="KW-0812">Transmembrane</keyword>
<dbReference type="GO" id="GO:0022857">
    <property type="term" value="F:transmembrane transporter activity"/>
    <property type="evidence" value="ECO:0007669"/>
    <property type="project" value="InterPro"/>
</dbReference>
<dbReference type="PANTHER" id="PTHR30614">
    <property type="entry name" value="MEMBRANE COMPONENT OF AMINO ACID ABC TRANSPORTER"/>
    <property type="match status" value="1"/>
</dbReference>
<dbReference type="InterPro" id="IPR043429">
    <property type="entry name" value="ArtM/GltK/GlnP/TcyL/YhdX-like"/>
</dbReference>
<dbReference type="GO" id="GO:0006865">
    <property type="term" value="P:amino acid transport"/>
    <property type="evidence" value="ECO:0007669"/>
    <property type="project" value="UniProtKB-KW"/>
</dbReference>
<keyword evidence="2 8" id="KW-0813">Transport</keyword>
<dbReference type="EMBL" id="RAPO01000003">
    <property type="protein sequence ID" value="RKD93958.1"/>
    <property type="molecule type" value="Genomic_DNA"/>
</dbReference>
<keyword evidence="7 8" id="KW-0472">Membrane</keyword>
<feature type="domain" description="ABC transmembrane type-1" evidence="10">
    <location>
        <begin position="124"/>
        <end position="323"/>
    </location>
</feature>
<feature type="transmembrane region" description="Helical" evidence="8">
    <location>
        <begin position="171"/>
        <end position="190"/>
    </location>
</feature>